<dbReference type="InterPro" id="IPR029024">
    <property type="entry name" value="TerB-like"/>
</dbReference>
<comment type="caution">
    <text evidence="1">The sequence shown here is derived from an EMBL/GenBank/DDBJ whole genome shotgun (WGS) entry which is preliminary data.</text>
</comment>
<gene>
    <name evidence="1" type="ORF">FCV52_09515</name>
</gene>
<organism evidence="1 2">
    <name type="scientific">Vibrio kanaloae</name>
    <dbReference type="NCBI Taxonomy" id="170673"/>
    <lineage>
        <taxon>Bacteria</taxon>
        <taxon>Pseudomonadati</taxon>
        <taxon>Pseudomonadota</taxon>
        <taxon>Gammaproteobacteria</taxon>
        <taxon>Vibrionales</taxon>
        <taxon>Vibrionaceae</taxon>
        <taxon>Vibrio</taxon>
    </lineage>
</organism>
<dbReference type="RefSeq" id="WP_136997952.1">
    <property type="nucleotide sequence ID" value="NZ_SYUW01000024.1"/>
</dbReference>
<dbReference type="Gene3D" id="1.10.3680.10">
    <property type="entry name" value="TerB-like"/>
    <property type="match status" value="1"/>
</dbReference>
<evidence type="ECO:0000313" key="1">
    <source>
        <dbReference type="EMBL" id="TKF26101.1"/>
    </source>
</evidence>
<dbReference type="Proteomes" id="UP000305234">
    <property type="component" value="Unassembled WGS sequence"/>
</dbReference>
<sequence length="380" mass="44165">MIDILSTIKEAAKESSAFESHAAKELSLEERLLYLQGLALIMNANGDMHEEKKNYLLTLIISFEVDESIIDSFMDFANKPDKNIVQSILKYFKRQPIAQLFLFDAFMISVRDGDISVSEKNIIDELALQFEVSKGLYSDIFDFFCHVRNKNWQDSALYFNTHLLQPKFFSHILKYYEVNFNELTQRSKEISKKKILANTKDKIKYGFNNEVLLPLLQSKISRREATVQNGIFISTDMDDINLSSIKLGYDQLKESLYIELPHLINDNDLIEYYYNSLGITEVERYMLEDGSKTVISSNVDKNERILNLEKKYTEGSLIDINGILFGYKKYKGRPDIVGLSYIYSTTMKNFDHIKKYKELMLHSSLTDKTIQGTLYRVFNK</sequence>
<dbReference type="AlphaFoldDB" id="A0A4U1Z133"/>
<reference evidence="1 2" key="1">
    <citation type="submission" date="2019-04" db="EMBL/GenBank/DDBJ databases">
        <title>A reverse ecology approach based on a biological definition of microbial populations.</title>
        <authorList>
            <person name="Arevalo P."/>
            <person name="Vaninsberghe D."/>
            <person name="Elsherbini J."/>
            <person name="Gore J."/>
            <person name="Polz M."/>
        </authorList>
    </citation>
    <scope>NUCLEOTIDE SEQUENCE [LARGE SCALE GENOMIC DNA]</scope>
    <source>
        <strain evidence="1 2">10N.261.46.E4</strain>
    </source>
</reference>
<accession>A0A4U1Z133</accession>
<name>A0A4U1Z133_9VIBR</name>
<evidence type="ECO:0000313" key="2">
    <source>
        <dbReference type="Proteomes" id="UP000305234"/>
    </source>
</evidence>
<dbReference type="SUPFAM" id="SSF158682">
    <property type="entry name" value="TerB-like"/>
    <property type="match status" value="1"/>
</dbReference>
<dbReference type="EMBL" id="SYUW01000024">
    <property type="protein sequence ID" value="TKF26101.1"/>
    <property type="molecule type" value="Genomic_DNA"/>
</dbReference>
<protein>
    <submittedName>
        <fullName evidence="1">TerB family tellurite resistance protein</fullName>
    </submittedName>
</protein>
<proteinExistence type="predicted"/>